<organism evidence="1">
    <name type="scientific">marine sediment metagenome</name>
    <dbReference type="NCBI Taxonomy" id="412755"/>
    <lineage>
        <taxon>unclassified sequences</taxon>
        <taxon>metagenomes</taxon>
        <taxon>ecological metagenomes</taxon>
    </lineage>
</organism>
<dbReference type="AlphaFoldDB" id="A0A0F9NDL5"/>
<protein>
    <submittedName>
        <fullName evidence="1">Uncharacterized protein</fullName>
    </submittedName>
</protein>
<comment type="caution">
    <text evidence="1">The sequence shown here is derived from an EMBL/GenBank/DDBJ whole genome shotgun (WGS) entry which is preliminary data.</text>
</comment>
<dbReference type="EMBL" id="LAZR01003507">
    <property type="protein sequence ID" value="KKN17585.1"/>
    <property type="molecule type" value="Genomic_DNA"/>
</dbReference>
<reference evidence="1" key="1">
    <citation type="journal article" date="2015" name="Nature">
        <title>Complex archaea that bridge the gap between prokaryotes and eukaryotes.</title>
        <authorList>
            <person name="Spang A."/>
            <person name="Saw J.H."/>
            <person name="Jorgensen S.L."/>
            <person name="Zaremba-Niedzwiedzka K."/>
            <person name="Martijn J."/>
            <person name="Lind A.E."/>
            <person name="van Eijk R."/>
            <person name="Schleper C."/>
            <person name="Guy L."/>
            <person name="Ettema T.J."/>
        </authorList>
    </citation>
    <scope>NUCLEOTIDE SEQUENCE</scope>
</reference>
<name>A0A0F9NDL5_9ZZZZ</name>
<gene>
    <name evidence="1" type="ORF">LCGC14_0964510</name>
</gene>
<accession>A0A0F9NDL5</accession>
<evidence type="ECO:0000313" key="1">
    <source>
        <dbReference type="EMBL" id="KKN17585.1"/>
    </source>
</evidence>
<proteinExistence type="predicted"/>
<sequence>MKFGSIQVMKKRNEGECDFEECDDLLEAGVPYVTITIKATAKKSGKHWYHNWRLHIKCLGMWLLTQLVSRQDRRKKAGRPKGTGLQIPPEDKKRRLALCKKRVRILKQVEACTPKSSELEELYNRFAVTVKQLDAVGGPASINHRTTLDIGATLKKLEYGRSLCNTH</sequence>